<reference evidence="1" key="1">
    <citation type="submission" date="2020-08" db="EMBL/GenBank/DDBJ databases">
        <title>Genome sequencing and assembly of the red palm weevil Rhynchophorus ferrugineus.</title>
        <authorList>
            <person name="Dias G.B."/>
            <person name="Bergman C.M."/>
            <person name="Manee M."/>
        </authorList>
    </citation>
    <scope>NUCLEOTIDE SEQUENCE</scope>
    <source>
        <strain evidence="1">AA-2017</strain>
        <tissue evidence="1">Whole larva</tissue>
    </source>
</reference>
<evidence type="ECO:0000313" key="1">
    <source>
        <dbReference type="EMBL" id="KAF7265157.1"/>
    </source>
</evidence>
<dbReference type="AlphaFoldDB" id="A0A834HMU7"/>
<dbReference type="EMBL" id="JAACXV010014646">
    <property type="protein sequence ID" value="KAF7265157.1"/>
    <property type="molecule type" value="Genomic_DNA"/>
</dbReference>
<organism evidence="1 2">
    <name type="scientific">Rhynchophorus ferrugineus</name>
    <name type="common">Red palm weevil</name>
    <name type="synonym">Curculio ferrugineus</name>
    <dbReference type="NCBI Taxonomy" id="354439"/>
    <lineage>
        <taxon>Eukaryota</taxon>
        <taxon>Metazoa</taxon>
        <taxon>Ecdysozoa</taxon>
        <taxon>Arthropoda</taxon>
        <taxon>Hexapoda</taxon>
        <taxon>Insecta</taxon>
        <taxon>Pterygota</taxon>
        <taxon>Neoptera</taxon>
        <taxon>Endopterygota</taxon>
        <taxon>Coleoptera</taxon>
        <taxon>Polyphaga</taxon>
        <taxon>Cucujiformia</taxon>
        <taxon>Curculionidae</taxon>
        <taxon>Dryophthorinae</taxon>
        <taxon>Rhynchophorus</taxon>
    </lineage>
</organism>
<dbReference type="Proteomes" id="UP000625711">
    <property type="component" value="Unassembled WGS sequence"/>
</dbReference>
<evidence type="ECO:0000313" key="2">
    <source>
        <dbReference type="Proteomes" id="UP000625711"/>
    </source>
</evidence>
<sequence length="147" mass="16599">MQFQLCGSKNGTPAPGSIHVRSYVRTSKHIFSQAPDDRNSAKLDLLGNGSGLSLVPNHLASGYSGRRTLLHLVDDWSHSTPKWTVQNYRHSSRTMRVSHIHGFVSIGARFRRMITFLSHRRGLPGTFRMKIIQYLSKTTYCCKSLLV</sequence>
<keyword evidence="2" id="KW-1185">Reference proteome</keyword>
<name>A0A834HMU7_RHYFE</name>
<gene>
    <name evidence="1" type="ORF">GWI33_021400</name>
</gene>
<accession>A0A834HMU7</accession>
<proteinExistence type="predicted"/>
<comment type="caution">
    <text evidence="1">The sequence shown here is derived from an EMBL/GenBank/DDBJ whole genome shotgun (WGS) entry which is preliminary data.</text>
</comment>
<protein>
    <submittedName>
        <fullName evidence="1">Uncharacterized protein</fullName>
    </submittedName>
</protein>